<dbReference type="Pfam" id="PF00011">
    <property type="entry name" value="HSP20"/>
    <property type="match status" value="1"/>
</dbReference>
<dbReference type="Proteomes" id="UP000634136">
    <property type="component" value="Unassembled WGS sequence"/>
</dbReference>
<evidence type="ECO:0000259" key="4">
    <source>
        <dbReference type="PROSITE" id="PS01031"/>
    </source>
</evidence>
<evidence type="ECO:0000256" key="1">
    <source>
        <dbReference type="ARBA" id="ARBA00023016"/>
    </source>
</evidence>
<comment type="similarity">
    <text evidence="2 3">Belongs to the small heat shock protein (HSP20) family.</text>
</comment>
<evidence type="ECO:0000313" key="5">
    <source>
        <dbReference type="EMBL" id="KAF7840637.1"/>
    </source>
</evidence>
<sequence>MDLPSPQPLLPWQYLYPSHLLFPYNFIPQNYVHWTQTPNSHIFSADIPGVRKEEIRVEVEDSRYLIIRTELAGDEEEERKFMRKFRIPGRVDLEAISASYENGVLTITVPRLLRRSGFFIHPSDVPDTLELLARAA</sequence>
<dbReference type="AlphaFoldDB" id="A0A834XA97"/>
<name>A0A834XA97_9FABA</name>
<dbReference type="PANTHER" id="PTHR11527">
    <property type="entry name" value="HEAT-SHOCK PROTEIN 20 FAMILY MEMBER"/>
    <property type="match status" value="1"/>
</dbReference>
<keyword evidence="6" id="KW-1185">Reference proteome</keyword>
<dbReference type="PROSITE" id="PS01031">
    <property type="entry name" value="SHSP"/>
    <property type="match status" value="1"/>
</dbReference>
<feature type="domain" description="SHSP" evidence="4">
    <location>
        <begin position="22"/>
        <end position="128"/>
    </location>
</feature>
<dbReference type="Gene3D" id="2.60.40.790">
    <property type="match status" value="1"/>
</dbReference>
<comment type="caution">
    <text evidence="5">The sequence shown here is derived from an EMBL/GenBank/DDBJ whole genome shotgun (WGS) entry which is preliminary data.</text>
</comment>
<evidence type="ECO:0000313" key="6">
    <source>
        <dbReference type="Proteomes" id="UP000634136"/>
    </source>
</evidence>
<dbReference type="InterPro" id="IPR002068">
    <property type="entry name" value="A-crystallin/Hsp20_dom"/>
</dbReference>
<organism evidence="5 6">
    <name type="scientific">Senna tora</name>
    <dbReference type="NCBI Taxonomy" id="362788"/>
    <lineage>
        <taxon>Eukaryota</taxon>
        <taxon>Viridiplantae</taxon>
        <taxon>Streptophyta</taxon>
        <taxon>Embryophyta</taxon>
        <taxon>Tracheophyta</taxon>
        <taxon>Spermatophyta</taxon>
        <taxon>Magnoliopsida</taxon>
        <taxon>eudicotyledons</taxon>
        <taxon>Gunneridae</taxon>
        <taxon>Pentapetalae</taxon>
        <taxon>rosids</taxon>
        <taxon>fabids</taxon>
        <taxon>Fabales</taxon>
        <taxon>Fabaceae</taxon>
        <taxon>Caesalpinioideae</taxon>
        <taxon>Cassia clade</taxon>
        <taxon>Senna</taxon>
    </lineage>
</organism>
<protein>
    <submittedName>
        <fullName evidence="5">15.4 kDa class V heat shock protein</fullName>
    </submittedName>
</protein>
<keyword evidence="1 5" id="KW-0346">Stress response</keyword>
<reference evidence="5" key="1">
    <citation type="submission" date="2020-09" db="EMBL/GenBank/DDBJ databases">
        <title>Genome-Enabled Discovery of Anthraquinone Biosynthesis in Senna tora.</title>
        <authorList>
            <person name="Kang S.-H."/>
            <person name="Pandey R.P."/>
            <person name="Lee C.-M."/>
            <person name="Sim J.-S."/>
            <person name="Jeong J.-T."/>
            <person name="Choi B.-S."/>
            <person name="Jung M."/>
            <person name="Ginzburg D."/>
            <person name="Zhao K."/>
            <person name="Won S.Y."/>
            <person name="Oh T.-J."/>
            <person name="Yu Y."/>
            <person name="Kim N.-H."/>
            <person name="Lee O.R."/>
            <person name="Lee T.-H."/>
            <person name="Bashyal P."/>
            <person name="Kim T.-S."/>
            <person name="Lee W.-H."/>
            <person name="Kawkins C."/>
            <person name="Kim C.-K."/>
            <person name="Kim J.S."/>
            <person name="Ahn B.O."/>
            <person name="Rhee S.Y."/>
            <person name="Sohng J.K."/>
        </authorList>
    </citation>
    <scope>NUCLEOTIDE SEQUENCE</scope>
    <source>
        <tissue evidence="5">Leaf</tissue>
    </source>
</reference>
<dbReference type="InterPro" id="IPR031107">
    <property type="entry name" value="Small_HSP"/>
</dbReference>
<evidence type="ECO:0000256" key="2">
    <source>
        <dbReference type="PROSITE-ProRule" id="PRU00285"/>
    </source>
</evidence>
<dbReference type="SUPFAM" id="SSF49764">
    <property type="entry name" value="HSP20-like chaperones"/>
    <property type="match status" value="1"/>
</dbReference>
<dbReference type="EMBL" id="JAAIUW010000002">
    <property type="protein sequence ID" value="KAF7840637.1"/>
    <property type="molecule type" value="Genomic_DNA"/>
</dbReference>
<evidence type="ECO:0000256" key="3">
    <source>
        <dbReference type="RuleBase" id="RU003616"/>
    </source>
</evidence>
<dbReference type="OrthoDB" id="1431247at2759"/>
<gene>
    <name evidence="5" type="ORF">G2W53_002935</name>
</gene>
<proteinExistence type="inferred from homology"/>
<accession>A0A834XA97</accession>
<dbReference type="InterPro" id="IPR008978">
    <property type="entry name" value="HSP20-like_chaperone"/>
</dbReference>